<dbReference type="PANTHER" id="PTHR12736">
    <property type="entry name" value="LANC-LIKE PROTEIN"/>
    <property type="match status" value="1"/>
</dbReference>
<protein>
    <submittedName>
        <fullName evidence="4">MrsM protein</fullName>
    </submittedName>
</protein>
<reference evidence="4 5" key="1">
    <citation type="submission" date="2014-07" db="EMBL/GenBank/DDBJ databases">
        <title>Draft Genome Sequence of Gephyronic Acid Producer, Cystobacter violaceus Strain Cb vi76.</title>
        <authorList>
            <person name="Stevens D.C."/>
            <person name="Young J."/>
            <person name="Carmichael R."/>
            <person name="Tan J."/>
            <person name="Taylor R.E."/>
        </authorList>
    </citation>
    <scope>NUCLEOTIDE SEQUENCE [LARGE SCALE GENOMIC DNA]</scope>
    <source>
        <strain evidence="4 5">Cb vi76</strain>
    </source>
</reference>
<feature type="binding site" evidence="1">
    <location>
        <position position="991"/>
    </location>
    <ligand>
        <name>Zn(2+)</name>
        <dbReference type="ChEBI" id="CHEBI:29105"/>
    </ligand>
</feature>
<accession>A0A084SPX8</accession>
<keyword evidence="1" id="KW-0479">Metal-binding</keyword>
<feature type="region of interest" description="Disordered" evidence="2">
    <location>
        <begin position="653"/>
        <end position="673"/>
    </location>
</feature>
<feature type="binding site" evidence="1">
    <location>
        <position position="992"/>
    </location>
    <ligand>
        <name>Zn(2+)</name>
        <dbReference type="ChEBI" id="CHEBI:29105"/>
    </ligand>
</feature>
<evidence type="ECO:0000256" key="2">
    <source>
        <dbReference type="SAM" id="MobiDB-lite"/>
    </source>
</evidence>
<dbReference type="AlphaFoldDB" id="A0A084SPX8"/>
<dbReference type="InterPro" id="IPR017146">
    <property type="entry name" value="Lanti_2_LanM"/>
</dbReference>
<dbReference type="CDD" id="cd04792">
    <property type="entry name" value="LanM-like"/>
    <property type="match status" value="1"/>
</dbReference>
<evidence type="ECO:0000259" key="3">
    <source>
        <dbReference type="Pfam" id="PF13575"/>
    </source>
</evidence>
<dbReference type="PIRSF" id="PIRSF037228">
    <property type="entry name" value="Lant_mod_RumM"/>
    <property type="match status" value="1"/>
</dbReference>
<sequence>MQFIAPVFPWKKAAFLHERATAKHEDPPPECEPVLQEAERRASAWRQLMAGDDATLDERLKSVGLDREAFLRILVRSGNQEDAPEDNGPWVSLIEEVLEQRHAGEPLPPSLQPPSGPGQPGLAFSGFVQPFLRLAAARLRTVTAALQARFGLGLPLLSPEAEASLLEGLARRLQSLSTRTLILELNVARVMEELPGDTPQERFHHFSTVRLQEPRVLAPLLEEYPVLARLLATSAERWLTVSLELLERLASEREQLGQSFLGGQDIGTLVGLQSGVSDLHREGRGVVLLRFSSGLRLVYKPKSLAVDVRFQRLLQTLNAWGARHPHRVLTVLDRGTHGWVEHVKAEGCDSREALQRFYWRQGSSLALLHLLAAVDFHLENLIAAGEYPVLVDLEALFHQRLALETGDSAMRRAWGELDRSIISVGMLPMLIFGRAGRAGVDMSGLGGEAGQRSPHAVPMVEDAHSDTMRMVRRQGRTSGSSNRPLLQGQPVDPAGFTEDIVQGFEETHRLLRQHREELGARLQSFADVEVRHIVRATQRYALLLQESVHPDFLREGLERDKVLDNLWAEASLVPALRRLVPSEHADLRLGDIPLFTTRPGQRHLWNSTGECIRDYFARDSLSEVRERLARMDEKDCDWQVSLIRKSMVSLDKGRSTARPAARTTPPPSLPPASREDCLAAAVSIGEQLAARAIRGKTDVSWIGMSLEDLGQWRWSLSPLGTDLYEGVGGVSLFLAYLARETGRADFEQLARAGLETVRDAWRNPDPSDAGVGAYVGRTSSAYVLAHLSALWNQPALLDEVIAGLPTLEPLIDADTRLDLLSGSAGCALVLLGLHARTGDPRLLDAARRCGERLLVTAQPCPEGGVGWKGPAAWRPLSGFSHGAAGIAYALLALAAATGDTRYRELAHQALIHERALFVPERGNWKDLREPETSTGEASSGFMVTWCHGAPGIALGRLCSLRYLDGPEVRAELETALTTTLSEGFGGGHCLCHGDLGNVESLLLAGEVLGDERWSHAARERAAHSLHQARTRGWLCGLPRGTETPGLLMGLAGIGYGLLRLAAPERVPPVLTLAMP</sequence>
<dbReference type="EMBL" id="JPMI01000203">
    <property type="protein sequence ID" value="KFA90513.1"/>
    <property type="molecule type" value="Genomic_DNA"/>
</dbReference>
<name>A0A084SPX8_9BACT</name>
<dbReference type="GO" id="GO:0046872">
    <property type="term" value="F:metal ion binding"/>
    <property type="evidence" value="ECO:0007669"/>
    <property type="project" value="UniProtKB-KW"/>
</dbReference>
<dbReference type="NCBIfam" id="TIGR03897">
    <property type="entry name" value="lanti_2_LanM"/>
    <property type="match status" value="1"/>
</dbReference>
<dbReference type="RefSeq" id="WP_043402002.1">
    <property type="nucleotide sequence ID" value="NZ_JPMI01000203.1"/>
</dbReference>
<comment type="caution">
    <text evidence="4">The sequence shown here is derived from an EMBL/GenBank/DDBJ whole genome shotgun (WGS) entry which is preliminary data.</text>
</comment>
<dbReference type="InterPro" id="IPR012341">
    <property type="entry name" value="6hp_glycosidase-like_sf"/>
</dbReference>
<evidence type="ECO:0000313" key="5">
    <source>
        <dbReference type="Proteomes" id="UP000028547"/>
    </source>
</evidence>
<gene>
    <name evidence="4" type="ORF">Q664_27855</name>
</gene>
<dbReference type="SMART" id="SM01260">
    <property type="entry name" value="LANC_like"/>
    <property type="match status" value="1"/>
</dbReference>
<dbReference type="Proteomes" id="UP000028547">
    <property type="component" value="Unassembled WGS sequence"/>
</dbReference>
<dbReference type="Gene3D" id="1.50.10.10">
    <property type="match status" value="1"/>
</dbReference>
<dbReference type="GO" id="GO:0031179">
    <property type="term" value="P:peptide modification"/>
    <property type="evidence" value="ECO:0007669"/>
    <property type="project" value="InterPro"/>
</dbReference>
<feature type="binding site" evidence="1">
    <location>
        <position position="946"/>
    </location>
    <ligand>
        <name>Zn(2+)</name>
        <dbReference type="ChEBI" id="CHEBI:29105"/>
    </ligand>
</feature>
<dbReference type="InterPro" id="IPR025410">
    <property type="entry name" value="Lant_dehyd"/>
</dbReference>
<dbReference type="Pfam" id="PF13575">
    <property type="entry name" value="DUF4135"/>
    <property type="match status" value="1"/>
</dbReference>
<dbReference type="GO" id="GO:0005886">
    <property type="term" value="C:plasma membrane"/>
    <property type="evidence" value="ECO:0007669"/>
    <property type="project" value="TreeGrafter"/>
</dbReference>
<dbReference type="SUPFAM" id="SSF158745">
    <property type="entry name" value="LanC-like"/>
    <property type="match status" value="1"/>
</dbReference>
<organism evidence="4 5">
    <name type="scientific">Archangium violaceum Cb vi76</name>
    <dbReference type="NCBI Taxonomy" id="1406225"/>
    <lineage>
        <taxon>Bacteria</taxon>
        <taxon>Pseudomonadati</taxon>
        <taxon>Myxococcota</taxon>
        <taxon>Myxococcia</taxon>
        <taxon>Myxococcales</taxon>
        <taxon>Cystobacterineae</taxon>
        <taxon>Archangiaceae</taxon>
        <taxon>Archangium</taxon>
    </lineage>
</organism>
<dbReference type="InterPro" id="IPR007822">
    <property type="entry name" value="LANC-like"/>
</dbReference>
<dbReference type="PRINTS" id="PR01950">
    <property type="entry name" value="LANCSUPER"/>
</dbReference>
<dbReference type="Pfam" id="PF05147">
    <property type="entry name" value="LANC_like"/>
    <property type="match status" value="1"/>
</dbReference>
<evidence type="ECO:0000256" key="1">
    <source>
        <dbReference type="PIRSR" id="PIRSR607822-1"/>
    </source>
</evidence>
<feature type="domain" description="Lantibiotic biosynthesis protein dehydration" evidence="3">
    <location>
        <begin position="224"/>
        <end position="598"/>
    </location>
</feature>
<dbReference type="PRINTS" id="PR01955">
    <property type="entry name" value="LANCFRANKIA"/>
</dbReference>
<keyword evidence="1" id="KW-0862">Zinc</keyword>
<dbReference type="PANTHER" id="PTHR12736:SF7">
    <property type="entry name" value="LANC-LIKE PROTEIN 3"/>
    <property type="match status" value="1"/>
</dbReference>
<evidence type="ECO:0000313" key="4">
    <source>
        <dbReference type="EMBL" id="KFA90513.1"/>
    </source>
</evidence>
<dbReference type="GO" id="GO:0005975">
    <property type="term" value="P:carbohydrate metabolic process"/>
    <property type="evidence" value="ECO:0007669"/>
    <property type="project" value="InterPro"/>
</dbReference>
<proteinExistence type="predicted"/>